<dbReference type="EMBL" id="FOUJ01000004">
    <property type="protein sequence ID" value="SFM67625.1"/>
    <property type="molecule type" value="Genomic_DNA"/>
</dbReference>
<evidence type="ECO:0000256" key="1">
    <source>
        <dbReference type="SAM" id="Phobius"/>
    </source>
</evidence>
<organism evidence="2 3">
    <name type="scientific">Methanolobus profundi</name>
    <dbReference type="NCBI Taxonomy" id="487685"/>
    <lineage>
        <taxon>Archaea</taxon>
        <taxon>Methanobacteriati</taxon>
        <taxon>Methanobacteriota</taxon>
        <taxon>Stenosarchaea group</taxon>
        <taxon>Methanomicrobia</taxon>
        <taxon>Methanosarcinales</taxon>
        <taxon>Methanosarcinaceae</taxon>
        <taxon>Methanolobus</taxon>
    </lineage>
</organism>
<evidence type="ECO:0000313" key="3">
    <source>
        <dbReference type="Proteomes" id="UP000198535"/>
    </source>
</evidence>
<protein>
    <submittedName>
        <fullName evidence="2">Uncharacterized protein</fullName>
    </submittedName>
</protein>
<feature type="transmembrane region" description="Helical" evidence="1">
    <location>
        <begin position="29"/>
        <end position="49"/>
    </location>
</feature>
<sequence length="64" mass="7204">MKEDTFMALVLIGISTSMAIPPYTGRGLFDLAATLFFGILSTLYSIPVLKRWIRESNDSDNYNK</sequence>
<evidence type="ECO:0000313" key="2">
    <source>
        <dbReference type="EMBL" id="SFM67625.1"/>
    </source>
</evidence>
<gene>
    <name evidence="2" type="ORF">SAMN04488696_2001</name>
</gene>
<keyword evidence="1" id="KW-1133">Transmembrane helix</keyword>
<dbReference type="STRING" id="487685.SAMN04488696_2001"/>
<accession>A0A1I4ST91</accession>
<keyword evidence="1" id="KW-0472">Membrane</keyword>
<proteinExistence type="predicted"/>
<keyword evidence="1" id="KW-0812">Transmembrane</keyword>
<keyword evidence="3" id="KW-1185">Reference proteome</keyword>
<dbReference type="AlphaFoldDB" id="A0A1I4ST91"/>
<name>A0A1I4ST91_9EURY</name>
<reference evidence="3" key="1">
    <citation type="submission" date="2016-10" db="EMBL/GenBank/DDBJ databases">
        <authorList>
            <person name="Varghese N."/>
            <person name="Submissions S."/>
        </authorList>
    </citation>
    <scope>NUCLEOTIDE SEQUENCE [LARGE SCALE GENOMIC DNA]</scope>
    <source>
        <strain evidence="3">Mob M</strain>
    </source>
</reference>
<dbReference type="RefSeq" id="WP_143072338.1">
    <property type="nucleotide sequence ID" value="NZ_FOUJ01000004.1"/>
</dbReference>
<dbReference type="Proteomes" id="UP000198535">
    <property type="component" value="Unassembled WGS sequence"/>
</dbReference>